<keyword evidence="1" id="KW-1133">Transmembrane helix</keyword>
<proteinExistence type="predicted"/>
<protein>
    <recommendedName>
        <fullName evidence="3">Acyltransferase 3 domain-containing protein</fullName>
    </recommendedName>
</protein>
<organism evidence="2">
    <name type="scientific">Aureoumbra lagunensis</name>
    <dbReference type="NCBI Taxonomy" id="44058"/>
    <lineage>
        <taxon>Eukaryota</taxon>
        <taxon>Sar</taxon>
        <taxon>Stramenopiles</taxon>
        <taxon>Ochrophyta</taxon>
        <taxon>Pelagophyceae</taxon>
        <taxon>Pelagomonadales</taxon>
        <taxon>Aureoumbra</taxon>
    </lineage>
</organism>
<sequence length="511" mass="59026">MQESNALAEPLVQEDVDIEEQVKEKPVPPSTILLIIFAIGMTLVGGSAMALPRLIKGSQKGLHWYQQQMIHMLILHMCSIIGTTLCGFFLYPQVRKNLDGLWHKKKGYEARYDTVKWTLTQVVAFSHIGLVFFEKQWFAVYNTHKEAWLMQTYFWISGYLSIPEPTRPRLQALWRSLVGAYVVNQSALFLLQKLLFSTCYQSTQLHKSIIGFLGKDEYTKSNFFIEFWIPIGALWYLPNLISSRLVAPFWMELRYPFLAAVALSTFILCLNSSDFSTKLSWLDMNSWLTMFPFYILGIKSRRLSAAIDAAFDWPGTRLAAIASLLTFLIFCYLNQANSRSDHYFGIGANIYTGDTATYMGDGWKNHKEHSWFNANTTRLTLSFQDILYSKGSQFLMYAWYLAVGGHAARITLIASVLSVFSRRDPIKYITDMGRRSISNYLMHWYLFLFLNLTWIGVPESRYGIGKIFLVLLIVVVQSNFWMWKPVYDIIRPIFLAPNLDWLLLERPSSRV</sequence>
<evidence type="ECO:0000313" key="2">
    <source>
        <dbReference type="EMBL" id="CAE0374600.1"/>
    </source>
</evidence>
<gene>
    <name evidence="2" type="ORF">ALAG00032_LOCUS15404</name>
</gene>
<feature type="transmembrane region" description="Helical" evidence="1">
    <location>
        <begin position="253"/>
        <end position="273"/>
    </location>
</feature>
<evidence type="ECO:0000256" key="1">
    <source>
        <dbReference type="SAM" id="Phobius"/>
    </source>
</evidence>
<dbReference type="AlphaFoldDB" id="A0A7S3K4E3"/>
<feature type="transmembrane region" description="Helical" evidence="1">
    <location>
        <begin position="279"/>
        <end position="297"/>
    </location>
</feature>
<keyword evidence="1" id="KW-0812">Transmembrane</keyword>
<accession>A0A7S3K4E3</accession>
<feature type="transmembrane region" description="Helical" evidence="1">
    <location>
        <begin position="223"/>
        <end position="241"/>
    </location>
</feature>
<reference evidence="2" key="1">
    <citation type="submission" date="2021-01" db="EMBL/GenBank/DDBJ databases">
        <authorList>
            <person name="Corre E."/>
            <person name="Pelletier E."/>
            <person name="Niang G."/>
            <person name="Scheremetjew M."/>
            <person name="Finn R."/>
            <person name="Kale V."/>
            <person name="Holt S."/>
            <person name="Cochrane G."/>
            <person name="Meng A."/>
            <person name="Brown T."/>
            <person name="Cohen L."/>
        </authorList>
    </citation>
    <scope>NUCLEOTIDE SEQUENCE</scope>
    <source>
        <strain evidence="2">CCMP1510</strain>
    </source>
</reference>
<keyword evidence="1" id="KW-0472">Membrane</keyword>
<feature type="transmembrane region" description="Helical" evidence="1">
    <location>
        <begin position="397"/>
        <end position="420"/>
    </location>
</feature>
<name>A0A7S3K4E3_9STRA</name>
<feature type="transmembrane region" description="Helical" evidence="1">
    <location>
        <begin position="72"/>
        <end position="94"/>
    </location>
</feature>
<dbReference type="EMBL" id="HBIJ01023359">
    <property type="protein sequence ID" value="CAE0374600.1"/>
    <property type="molecule type" value="Transcribed_RNA"/>
</dbReference>
<feature type="transmembrane region" description="Helical" evidence="1">
    <location>
        <begin position="463"/>
        <end position="483"/>
    </location>
</feature>
<feature type="transmembrane region" description="Helical" evidence="1">
    <location>
        <begin position="318"/>
        <end position="335"/>
    </location>
</feature>
<feature type="transmembrane region" description="Helical" evidence="1">
    <location>
        <begin position="32"/>
        <end position="51"/>
    </location>
</feature>
<evidence type="ECO:0008006" key="3">
    <source>
        <dbReference type="Google" id="ProtNLM"/>
    </source>
</evidence>
<feature type="transmembrane region" description="Helical" evidence="1">
    <location>
        <begin position="440"/>
        <end position="457"/>
    </location>
</feature>